<evidence type="ECO:0000256" key="1">
    <source>
        <dbReference type="ARBA" id="ARBA00022676"/>
    </source>
</evidence>
<name>A0A7R6PC84_9GAMM</name>
<keyword evidence="4" id="KW-1185">Reference proteome</keyword>
<dbReference type="EMBL" id="AP014545">
    <property type="protein sequence ID" value="BBB25451.1"/>
    <property type="molecule type" value="Genomic_DNA"/>
</dbReference>
<proteinExistence type="predicted"/>
<evidence type="ECO:0008006" key="5">
    <source>
        <dbReference type="Google" id="ProtNLM"/>
    </source>
</evidence>
<dbReference type="RefSeq" id="WP_019621864.1">
    <property type="nucleotide sequence ID" value="NZ_AP014545.1"/>
</dbReference>
<dbReference type="GO" id="GO:0016758">
    <property type="term" value="F:hexosyltransferase activity"/>
    <property type="evidence" value="ECO:0007669"/>
    <property type="project" value="TreeGrafter"/>
</dbReference>
<dbReference type="OrthoDB" id="9808602at2"/>
<dbReference type="NCBIfam" id="TIGR00696">
    <property type="entry name" value="wecG_tagA_cpsF"/>
    <property type="match status" value="1"/>
</dbReference>
<gene>
    <name evidence="3" type="ORF">AMJAP_0852</name>
</gene>
<evidence type="ECO:0000313" key="4">
    <source>
        <dbReference type="Proteomes" id="UP000595663"/>
    </source>
</evidence>
<dbReference type="InterPro" id="IPR004629">
    <property type="entry name" value="WecG_TagA_CpsF"/>
</dbReference>
<reference evidence="3 4" key="1">
    <citation type="journal article" date="2008" name="Int. J. Syst. Evol. Microbiol.">
        <title>Amphritea japonica sp. nov. and Amphritea balenae sp. nov., isolated from the sediment adjacent to sperm whale carcasses off Kagoshima, Japan.</title>
        <authorList>
            <person name="Miyazaki M."/>
            <person name="Nogi Y."/>
            <person name="Fujiwara Y."/>
            <person name="Kawato M."/>
            <person name="Nagahama T."/>
            <person name="Kubokawa K."/>
            <person name="Horikoshi K."/>
        </authorList>
    </citation>
    <scope>NUCLEOTIDE SEQUENCE [LARGE SCALE GENOMIC DNA]</scope>
    <source>
        <strain evidence="3 4">ATCC BAA-1530</strain>
    </source>
</reference>
<organism evidence="3 4">
    <name type="scientific">Amphritea japonica ATCC BAA-1530</name>
    <dbReference type="NCBI Taxonomy" id="1278309"/>
    <lineage>
        <taxon>Bacteria</taxon>
        <taxon>Pseudomonadati</taxon>
        <taxon>Pseudomonadota</taxon>
        <taxon>Gammaproteobacteria</taxon>
        <taxon>Oceanospirillales</taxon>
        <taxon>Oceanospirillaceae</taxon>
        <taxon>Amphritea</taxon>
    </lineage>
</organism>
<sequence length="258" mass="29086">MDISKVLTTNVGGIKTACLNRKELAQVIGEYCATNKEREPFTPILIFSNNGHAISIANRSEESMNLLKAADLIHADGQSVVTFSGWTQGPSIKERSATTDMIHDLPNFYNSELKHFLLGGKEEIVNNAAAIMQERYTNFKVAGTYHGYFSGEDEQRICALINESGADVLWVGLGKPKEQEFCIRNRKNLKVSVIITCGGCYNYITGDYSRAPRWVQEIGLEWLHRMSTNPTKLLYRYLTTNPHAIYCVLKHRFSKERG</sequence>
<dbReference type="AlphaFoldDB" id="A0A7R6PC84"/>
<dbReference type="KEGG" id="ajp:AMJAP_0852"/>
<protein>
    <recommendedName>
        <fullName evidence="5">Glycosyltransferase</fullName>
    </recommendedName>
</protein>
<evidence type="ECO:0000313" key="3">
    <source>
        <dbReference type="EMBL" id="BBB25451.1"/>
    </source>
</evidence>
<evidence type="ECO:0000256" key="2">
    <source>
        <dbReference type="ARBA" id="ARBA00022679"/>
    </source>
</evidence>
<dbReference type="Proteomes" id="UP000595663">
    <property type="component" value="Chromosome"/>
</dbReference>
<dbReference type="Pfam" id="PF03808">
    <property type="entry name" value="Glyco_tran_WecG"/>
    <property type="match status" value="1"/>
</dbReference>
<keyword evidence="1" id="KW-0328">Glycosyltransferase</keyword>
<dbReference type="PANTHER" id="PTHR34136">
    <property type="match status" value="1"/>
</dbReference>
<dbReference type="CDD" id="cd06533">
    <property type="entry name" value="Glyco_transf_WecG_TagA"/>
    <property type="match status" value="1"/>
</dbReference>
<keyword evidence="2" id="KW-0808">Transferase</keyword>
<dbReference type="PANTHER" id="PTHR34136:SF1">
    <property type="entry name" value="UDP-N-ACETYL-D-MANNOSAMINURONIC ACID TRANSFERASE"/>
    <property type="match status" value="1"/>
</dbReference>
<accession>A0A7R6PC84</accession>